<sequence>MSVRNRGPEVINAFQDIFQCLEPWFPMVSQSSTRYSTVASSAQLVASNWLVVAKMHLEYNEAGALFSGDLADLDDFIRMRRPAKDIISFLGRTDRRARKAQVKAWEALQGLIRIEKQITKEWRLYWVMYGVSTGIELEVTSPGSNEVFAGMTS</sequence>
<name>A0A8H5CL92_9AGAR</name>
<dbReference type="AlphaFoldDB" id="A0A8H5CL92"/>
<protein>
    <submittedName>
        <fullName evidence="1">Uncharacterized protein</fullName>
    </submittedName>
</protein>
<dbReference type="EMBL" id="JAACJM010000133">
    <property type="protein sequence ID" value="KAF5343819.1"/>
    <property type="molecule type" value="Genomic_DNA"/>
</dbReference>
<gene>
    <name evidence="1" type="ORF">D9758_016222</name>
</gene>
<comment type="caution">
    <text evidence="1">The sequence shown here is derived from an EMBL/GenBank/DDBJ whole genome shotgun (WGS) entry which is preliminary data.</text>
</comment>
<reference evidence="1 2" key="1">
    <citation type="journal article" date="2020" name="ISME J.">
        <title>Uncovering the hidden diversity of litter-decomposition mechanisms in mushroom-forming fungi.</title>
        <authorList>
            <person name="Floudas D."/>
            <person name="Bentzer J."/>
            <person name="Ahren D."/>
            <person name="Johansson T."/>
            <person name="Persson P."/>
            <person name="Tunlid A."/>
        </authorList>
    </citation>
    <scope>NUCLEOTIDE SEQUENCE [LARGE SCALE GENOMIC DNA]</scope>
    <source>
        <strain evidence="1 2">CBS 291.85</strain>
    </source>
</reference>
<keyword evidence="2" id="KW-1185">Reference proteome</keyword>
<organism evidence="1 2">
    <name type="scientific">Tetrapyrgos nigripes</name>
    <dbReference type="NCBI Taxonomy" id="182062"/>
    <lineage>
        <taxon>Eukaryota</taxon>
        <taxon>Fungi</taxon>
        <taxon>Dikarya</taxon>
        <taxon>Basidiomycota</taxon>
        <taxon>Agaricomycotina</taxon>
        <taxon>Agaricomycetes</taxon>
        <taxon>Agaricomycetidae</taxon>
        <taxon>Agaricales</taxon>
        <taxon>Marasmiineae</taxon>
        <taxon>Marasmiaceae</taxon>
        <taxon>Tetrapyrgos</taxon>
    </lineage>
</organism>
<evidence type="ECO:0000313" key="1">
    <source>
        <dbReference type="EMBL" id="KAF5343819.1"/>
    </source>
</evidence>
<evidence type="ECO:0000313" key="2">
    <source>
        <dbReference type="Proteomes" id="UP000559256"/>
    </source>
</evidence>
<dbReference type="Proteomes" id="UP000559256">
    <property type="component" value="Unassembled WGS sequence"/>
</dbReference>
<accession>A0A8H5CL92</accession>
<proteinExistence type="predicted"/>